<keyword evidence="2" id="KW-0472">Membrane</keyword>
<gene>
    <name evidence="3" type="ORF">ELLFYP107_00651</name>
</gene>
<accession>A0A6N3FB54</accession>
<dbReference type="AlphaFoldDB" id="A0A6N3FB54"/>
<feature type="transmembrane region" description="Helical" evidence="2">
    <location>
        <begin position="62"/>
        <end position="83"/>
    </location>
</feature>
<organism evidence="3">
    <name type="scientific">Eggerthella lenta</name>
    <name type="common">Eubacterium lentum</name>
    <dbReference type="NCBI Taxonomy" id="84112"/>
    <lineage>
        <taxon>Bacteria</taxon>
        <taxon>Bacillati</taxon>
        <taxon>Actinomycetota</taxon>
        <taxon>Coriobacteriia</taxon>
        <taxon>Eggerthellales</taxon>
        <taxon>Eggerthellaceae</taxon>
        <taxon>Eggerthella</taxon>
    </lineage>
</organism>
<feature type="compositionally biased region" description="Polar residues" evidence="1">
    <location>
        <begin position="27"/>
        <end position="40"/>
    </location>
</feature>
<reference evidence="3" key="1">
    <citation type="submission" date="2019-11" db="EMBL/GenBank/DDBJ databases">
        <authorList>
            <person name="Feng L."/>
        </authorList>
    </citation>
    <scope>NUCLEOTIDE SEQUENCE</scope>
    <source>
        <strain evidence="3">ElentaLFYP107</strain>
    </source>
</reference>
<keyword evidence="2" id="KW-0812">Transmembrane</keyword>
<dbReference type="EMBL" id="CACRTT010000032">
    <property type="protein sequence ID" value="VYU49126.1"/>
    <property type="molecule type" value="Genomic_DNA"/>
</dbReference>
<feature type="compositionally biased region" description="Basic and acidic residues" evidence="1">
    <location>
        <begin position="16"/>
        <end position="26"/>
    </location>
</feature>
<evidence type="ECO:0000313" key="3">
    <source>
        <dbReference type="EMBL" id="VYU49126.1"/>
    </source>
</evidence>
<evidence type="ECO:0000256" key="1">
    <source>
        <dbReference type="SAM" id="MobiDB-lite"/>
    </source>
</evidence>
<name>A0A6N3FB54_EGGLN</name>
<feature type="region of interest" description="Disordered" evidence="1">
    <location>
        <begin position="1"/>
        <end position="40"/>
    </location>
</feature>
<proteinExistence type="predicted"/>
<keyword evidence="2" id="KW-1133">Transmembrane helix</keyword>
<dbReference type="RefSeq" id="WP_226843991.1">
    <property type="nucleotide sequence ID" value="NZ_CACRTT010000032.1"/>
</dbReference>
<sequence length="160" mass="16871">MTDNEHRPPEPPQGRDPGREPDDRSRQTTLNGVPVPSSNMNDLRELKKAQTMVMVASVAGPVSLFIGGVLLSGVGLVCAIIALRKLNKLIEKRTDVSALAQRLKRSAIVGMAVCGVAFALNAISFYLMMPVVLEMMESGDYAGAVTDAGIGAAGSTSTWG</sequence>
<feature type="transmembrane region" description="Helical" evidence="2">
    <location>
        <begin position="107"/>
        <end position="129"/>
    </location>
</feature>
<evidence type="ECO:0000256" key="2">
    <source>
        <dbReference type="SAM" id="Phobius"/>
    </source>
</evidence>
<protein>
    <submittedName>
        <fullName evidence="3">Uncharacterized protein</fullName>
    </submittedName>
</protein>